<evidence type="ECO:0000313" key="2">
    <source>
        <dbReference type="Proteomes" id="UP000230843"/>
    </source>
</evidence>
<accession>A0A2M7Z7E2</accession>
<protein>
    <submittedName>
        <fullName evidence="1">Uncharacterized protein</fullName>
    </submittedName>
</protein>
<gene>
    <name evidence="1" type="ORF">CO137_00825</name>
</gene>
<dbReference type="AlphaFoldDB" id="A0A2M7Z7E2"/>
<name>A0A2M7Z7E2_9BACT</name>
<proteinExistence type="predicted"/>
<dbReference type="Proteomes" id="UP000230843">
    <property type="component" value="Unassembled WGS sequence"/>
</dbReference>
<comment type="caution">
    <text evidence="1">The sequence shown here is derived from an EMBL/GenBank/DDBJ whole genome shotgun (WGS) entry which is preliminary data.</text>
</comment>
<reference evidence="2" key="1">
    <citation type="submission" date="2017-09" db="EMBL/GenBank/DDBJ databases">
        <title>Depth-based differentiation of microbial function through sediment-hosted aquifers and enrichment of novel symbionts in the deep terrestrial subsurface.</title>
        <authorList>
            <person name="Probst A.J."/>
            <person name="Ladd B."/>
            <person name="Jarett J.K."/>
            <person name="Geller-Mcgrath D.E."/>
            <person name="Sieber C.M.K."/>
            <person name="Emerson J.B."/>
            <person name="Anantharaman K."/>
            <person name="Thomas B.C."/>
            <person name="Malmstrom R."/>
            <person name="Stieglmeier M."/>
            <person name="Klingl A."/>
            <person name="Woyke T."/>
            <person name="Ryan C.M."/>
            <person name="Banfield J.F."/>
        </authorList>
    </citation>
    <scope>NUCLEOTIDE SEQUENCE [LARGE SCALE GENOMIC DNA]</scope>
</reference>
<organism evidence="1 2">
    <name type="scientific">Candidatus Magasanikbacteria bacterium CG_4_9_14_3_um_filter_32_9</name>
    <dbReference type="NCBI Taxonomy" id="1974644"/>
    <lineage>
        <taxon>Bacteria</taxon>
        <taxon>Candidatus Magasanikiibacteriota</taxon>
    </lineage>
</organism>
<evidence type="ECO:0000313" key="1">
    <source>
        <dbReference type="EMBL" id="PJA90219.1"/>
    </source>
</evidence>
<dbReference type="EMBL" id="PFVJ01000019">
    <property type="protein sequence ID" value="PJA90219.1"/>
    <property type="molecule type" value="Genomic_DNA"/>
</dbReference>
<sequence length="138" mass="16246">MRVVEKYYILNLDFQKIGPKAMTALSFLLSITFKNHFTTWTGITWTQLFKEWEDEVRIAQHSISNGCNIICLDKEFLTFDGFSYLAEGLIEAVQKGYLFVIPLPKERNDVIYFPNRFLIQTILDEDRDNRNRNLKIGE</sequence>